<dbReference type="EMBL" id="ADLN01000002">
    <property type="protein sequence ID" value="EHI61491.1"/>
    <property type="molecule type" value="Genomic_DNA"/>
</dbReference>
<dbReference type="Proteomes" id="UP000005384">
    <property type="component" value="Unassembled WGS sequence"/>
</dbReference>
<dbReference type="RefSeq" id="WP_006778497.1">
    <property type="nucleotide sequence ID" value="NZ_CP040506.1"/>
</dbReference>
<dbReference type="AlphaFoldDB" id="G5IAP2"/>
<protein>
    <recommendedName>
        <fullName evidence="1">Glycosyltransferase 2-like domain-containing protein</fullName>
    </recommendedName>
</protein>
<dbReference type="OrthoDB" id="199095at2"/>
<dbReference type="HOGENOM" id="CLU_025996_4_4_9"/>
<dbReference type="InterPro" id="IPR029044">
    <property type="entry name" value="Nucleotide-diphossugar_trans"/>
</dbReference>
<gene>
    <name evidence="2" type="ORF">HMPREF9473_00514</name>
</gene>
<dbReference type="InterPro" id="IPR001173">
    <property type="entry name" value="Glyco_trans_2-like"/>
</dbReference>
<sequence length="325" mass="38246">MNQGKQEIMVSICCITYNQESYIRDALDGFLKQETDFAYEVLIHDDASTDKTGEIIREYAKRYPEVIKPILQTENQYSKGFTNISGTFNFPRAAGRYVAMCEGDDYWTDGKKLQLQVDYMESHPDCALCFHSAEVEVLERAITERAMRPYRGDKTVSPEEIIGKRSGYPTASLLFRTEMVRNLPEFYVNAPIADIPLQLLAAARGYGYYMDRPMCVYRLGGAVSWTSMMKQGDYEEKQRRYFTQMEEMYRGFDRESGGRFHEAVERAIKRLYFLTQVNTRHYDIVLAKENREFYRELNGRTRFFIRLETGMPWLYHWLQRLMHRG</sequence>
<dbReference type="PATRIC" id="fig|742737.3.peg.514"/>
<dbReference type="GO" id="GO:0016758">
    <property type="term" value="F:hexosyltransferase activity"/>
    <property type="evidence" value="ECO:0007669"/>
    <property type="project" value="UniProtKB-ARBA"/>
</dbReference>
<keyword evidence="3" id="KW-1185">Reference proteome</keyword>
<accession>G5IAP2</accession>
<evidence type="ECO:0000313" key="3">
    <source>
        <dbReference type="Proteomes" id="UP000005384"/>
    </source>
</evidence>
<dbReference type="Gene3D" id="3.90.550.10">
    <property type="entry name" value="Spore Coat Polysaccharide Biosynthesis Protein SpsA, Chain A"/>
    <property type="match status" value="1"/>
</dbReference>
<feature type="domain" description="Glycosyltransferase 2-like" evidence="1">
    <location>
        <begin position="11"/>
        <end position="135"/>
    </location>
</feature>
<dbReference type="PANTHER" id="PTHR22916:SF3">
    <property type="entry name" value="UDP-GLCNAC:BETAGAL BETA-1,3-N-ACETYLGLUCOSAMINYLTRANSFERASE-LIKE PROTEIN 1"/>
    <property type="match status" value="1"/>
</dbReference>
<reference evidence="2 3" key="1">
    <citation type="submission" date="2011-08" db="EMBL/GenBank/DDBJ databases">
        <title>The Genome Sequence of Clostridium hathewayi WAL-18680.</title>
        <authorList>
            <consortium name="The Broad Institute Genome Sequencing Platform"/>
            <person name="Earl A."/>
            <person name="Ward D."/>
            <person name="Feldgarden M."/>
            <person name="Gevers D."/>
            <person name="Finegold S.M."/>
            <person name="Summanen P.H."/>
            <person name="Molitoris D.R."/>
            <person name="Song M."/>
            <person name="Daigneault M."/>
            <person name="Allen-Vercoe E."/>
            <person name="Young S.K."/>
            <person name="Zeng Q."/>
            <person name="Gargeya S."/>
            <person name="Fitzgerald M."/>
            <person name="Haas B."/>
            <person name="Abouelleil A."/>
            <person name="Alvarado L."/>
            <person name="Arachchi H.M."/>
            <person name="Berlin A."/>
            <person name="Brown A."/>
            <person name="Chapman S.B."/>
            <person name="Chen Z."/>
            <person name="Dunbar C."/>
            <person name="Freedman E."/>
            <person name="Gearin G."/>
            <person name="Gellesch M."/>
            <person name="Goldberg J."/>
            <person name="Griggs A."/>
            <person name="Gujja S."/>
            <person name="Heiman D."/>
            <person name="Howarth C."/>
            <person name="Larson L."/>
            <person name="Lui A."/>
            <person name="MacDonald P.J.P."/>
            <person name="Montmayeur A."/>
            <person name="Murphy C."/>
            <person name="Neiman D."/>
            <person name="Pearson M."/>
            <person name="Priest M."/>
            <person name="Roberts A."/>
            <person name="Saif S."/>
            <person name="Shea T."/>
            <person name="Shenoy N."/>
            <person name="Sisk P."/>
            <person name="Stolte C."/>
            <person name="Sykes S."/>
            <person name="Wortman J."/>
            <person name="Nusbaum C."/>
            <person name="Birren B."/>
        </authorList>
    </citation>
    <scope>NUCLEOTIDE SEQUENCE [LARGE SCALE GENOMIC DNA]</scope>
    <source>
        <strain evidence="2 3">WAL-18680</strain>
    </source>
</reference>
<dbReference type="PANTHER" id="PTHR22916">
    <property type="entry name" value="GLYCOSYLTRANSFERASE"/>
    <property type="match status" value="1"/>
</dbReference>
<dbReference type="SUPFAM" id="SSF53448">
    <property type="entry name" value="Nucleotide-diphospho-sugar transferases"/>
    <property type="match status" value="1"/>
</dbReference>
<comment type="caution">
    <text evidence="2">The sequence shown here is derived from an EMBL/GenBank/DDBJ whole genome shotgun (WGS) entry which is preliminary data.</text>
</comment>
<name>G5IAP2_9FIRM</name>
<evidence type="ECO:0000259" key="1">
    <source>
        <dbReference type="Pfam" id="PF00535"/>
    </source>
</evidence>
<dbReference type="Pfam" id="PF00535">
    <property type="entry name" value="Glycos_transf_2"/>
    <property type="match status" value="1"/>
</dbReference>
<proteinExistence type="predicted"/>
<evidence type="ECO:0000313" key="2">
    <source>
        <dbReference type="EMBL" id="EHI61491.1"/>
    </source>
</evidence>
<organism evidence="2 3">
    <name type="scientific">Hungatella hathewayi WAL-18680</name>
    <dbReference type="NCBI Taxonomy" id="742737"/>
    <lineage>
        <taxon>Bacteria</taxon>
        <taxon>Bacillati</taxon>
        <taxon>Bacillota</taxon>
        <taxon>Clostridia</taxon>
        <taxon>Lachnospirales</taxon>
        <taxon>Lachnospiraceae</taxon>
        <taxon>Hungatella</taxon>
    </lineage>
</organism>